<dbReference type="RefSeq" id="WP_265983394.1">
    <property type="nucleotide sequence ID" value="NZ_JAPHAV010000001.1"/>
</dbReference>
<organism evidence="1 2">
    <name type="scientific">Ochrobactrum chromiisoli</name>
    <dbReference type="NCBI Taxonomy" id="2993941"/>
    <lineage>
        <taxon>Bacteria</taxon>
        <taxon>Pseudomonadati</taxon>
        <taxon>Pseudomonadota</taxon>
        <taxon>Alphaproteobacteria</taxon>
        <taxon>Hyphomicrobiales</taxon>
        <taxon>Brucellaceae</taxon>
        <taxon>Brucella/Ochrobactrum group</taxon>
        <taxon>Ochrobactrum</taxon>
    </lineage>
</organism>
<name>A0ABT3QKM4_9HYPH</name>
<protein>
    <submittedName>
        <fullName evidence="1">AlpA family phage regulatory protein</fullName>
    </submittedName>
</protein>
<accession>A0ABT3QKM4</accession>
<gene>
    <name evidence="1" type="ORF">OPR82_05085</name>
</gene>
<evidence type="ECO:0000313" key="1">
    <source>
        <dbReference type="EMBL" id="MCX2696151.1"/>
    </source>
</evidence>
<dbReference type="Gene3D" id="1.10.238.160">
    <property type="match status" value="1"/>
</dbReference>
<sequence length="70" mass="7973">MPEDNSYHNPSSRLMSLAEVTEATTMSRFLIAALAKEGHFPKPIQLTVKRIAFVRAEVDSWIDERIATRK</sequence>
<dbReference type="EMBL" id="JAPHAV010000001">
    <property type="protein sequence ID" value="MCX2696151.1"/>
    <property type="molecule type" value="Genomic_DNA"/>
</dbReference>
<proteinExistence type="predicted"/>
<dbReference type="InterPro" id="IPR010260">
    <property type="entry name" value="AlpA"/>
</dbReference>
<reference evidence="1 2" key="1">
    <citation type="submission" date="2022-11" db="EMBL/GenBank/DDBJ databases">
        <title>Brucella sp. YY2X, whole genome shotgun sequencing project.</title>
        <authorList>
            <person name="Yang Y."/>
        </authorList>
    </citation>
    <scope>NUCLEOTIDE SEQUENCE [LARGE SCALE GENOMIC DNA]</scope>
    <source>
        <strain evidence="1 2">YY2X</strain>
    </source>
</reference>
<dbReference type="Pfam" id="PF05930">
    <property type="entry name" value="Phage_AlpA"/>
    <property type="match status" value="1"/>
</dbReference>
<comment type="caution">
    <text evidence="1">The sequence shown here is derived from an EMBL/GenBank/DDBJ whole genome shotgun (WGS) entry which is preliminary data.</text>
</comment>
<dbReference type="Proteomes" id="UP001301216">
    <property type="component" value="Unassembled WGS sequence"/>
</dbReference>
<evidence type="ECO:0000313" key="2">
    <source>
        <dbReference type="Proteomes" id="UP001301216"/>
    </source>
</evidence>
<keyword evidence="2" id="KW-1185">Reference proteome</keyword>